<dbReference type="InterPro" id="IPR036942">
    <property type="entry name" value="Beta-barrel_TonB_sf"/>
</dbReference>
<evidence type="ECO:0000256" key="12">
    <source>
        <dbReference type="RuleBase" id="RU003357"/>
    </source>
</evidence>
<comment type="caution">
    <text evidence="16">The sequence shown here is derived from an EMBL/GenBank/DDBJ whole genome shotgun (WGS) entry which is preliminary data.</text>
</comment>
<name>A0A7W6CAI5_9SPHN</name>
<feature type="domain" description="TonB-dependent receptor plug" evidence="15">
    <location>
        <begin position="51"/>
        <end position="159"/>
    </location>
</feature>
<feature type="domain" description="TonB-dependent receptor-like beta-barrel" evidence="14">
    <location>
        <begin position="320"/>
        <end position="762"/>
    </location>
</feature>
<dbReference type="GO" id="GO:0009279">
    <property type="term" value="C:cell outer membrane"/>
    <property type="evidence" value="ECO:0007669"/>
    <property type="project" value="UniProtKB-SubCell"/>
</dbReference>
<evidence type="ECO:0000313" key="17">
    <source>
        <dbReference type="Proteomes" id="UP000561459"/>
    </source>
</evidence>
<dbReference type="Proteomes" id="UP000561459">
    <property type="component" value="Unassembled WGS sequence"/>
</dbReference>
<keyword evidence="8 12" id="KW-0798">TonB box</keyword>
<dbReference type="RefSeq" id="WP_183618154.1">
    <property type="nucleotide sequence ID" value="NZ_JACIDY010000008.1"/>
</dbReference>
<dbReference type="InterPro" id="IPR039426">
    <property type="entry name" value="TonB-dep_rcpt-like"/>
</dbReference>
<accession>A0A7W6CAI5</accession>
<dbReference type="InterPro" id="IPR012910">
    <property type="entry name" value="Plug_dom"/>
</dbReference>
<protein>
    <submittedName>
        <fullName evidence="16">Iron complex outermembrane receptor protein</fullName>
    </submittedName>
</protein>
<keyword evidence="13" id="KW-0732">Signal</keyword>
<dbReference type="Pfam" id="PF00593">
    <property type="entry name" value="TonB_dep_Rec_b-barrel"/>
    <property type="match status" value="1"/>
</dbReference>
<organism evidence="16 17">
    <name type="scientific">Novosphingobium fluoreni</name>
    <dbReference type="NCBI Taxonomy" id="1391222"/>
    <lineage>
        <taxon>Bacteria</taxon>
        <taxon>Pseudomonadati</taxon>
        <taxon>Pseudomonadota</taxon>
        <taxon>Alphaproteobacteria</taxon>
        <taxon>Sphingomonadales</taxon>
        <taxon>Sphingomonadaceae</taxon>
        <taxon>Novosphingobium</taxon>
    </lineage>
</organism>
<evidence type="ECO:0000256" key="2">
    <source>
        <dbReference type="ARBA" id="ARBA00022448"/>
    </source>
</evidence>
<comment type="similarity">
    <text evidence="11 12">Belongs to the TonB-dependent receptor family.</text>
</comment>
<gene>
    <name evidence="16" type="ORF">GGR39_003058</name>
</gene>
<dbReference type="Gene3D" id="2.40.170.20">
    <property type="entry name" value="TonB-dependent receptor, beta-barrel domain"/>
    <property type="match status" value="2"/>
</dbReference>
<evidence type="ECO:0000256" key="9">
    <source>
        <dbReference type="ARBA" id="ARBA00023136"/>
    </source>
</evidence>
<keyword evidence="10 11" id="KW-0998">Cell outer membrane</keyword>
<dbReference type="GO" id="GO:0006826">
    <property type="term" value="P:iron ion transport"/>
    <property type="evidence" value="ECO:0007669"/>
    <property type="project" value="UniProtKB-KW"/>
</dbReference>
<dbReference type="EMBL" id="JACIDY010000008">
    <property type="protein sequence ID" value="MBB3941382.1"/>
    <property type="molecule type" value="Genomic_DNA"/>
</dbReference>
<evidence type="ECO:0000256" key="7">
    <source>
        <dbReference type="ARBA" id="ARBA00023065"/>
    </source>
</evidence>
<dbReference type="PROSITE" id="PS52016">
    <property type="entry name" value="TONB_DEPENDENT_REC_3"/>
    <property type="match status" value="1"/>
</dbReference>
<keyword evidence="7" id="KW-0406">Ion transport</keyword>
<proteinExistence type="inferred from homology"/>
<keyword evidence="4" id="KW-0410">Iron transport</keyword>
<evidence type="ECO:0000256" key="5">
    <source>
        <dbReference type="ARBA" id="ARBA00022692"/>
    </source>
</evidence>
<dbReference type="SUPFAM" id="SSF56935">
    <property type="entry name" value="Porins"/>
    <property type="match status" value="1"/>
</dbReference>
<feature type="signal peptide" evidence="13">
    <location>
        <begin position="1"/>
        <end position="25"/>
    </location>
</feature>
<keyword evidence="17" id="KW-1185">Reference proteome</keyword>
<dbReference type="PANTHER" id="PTHR32552">
    <property type="entry name" value="FERRICHROME IRON RECEPTOR-RELATED"/>
    <property type="match status" value="1"/>
</dbReference>
<evidence type="ECO:0000256" key="8">
    <source>
        <dbReference type="ARBA" id="ARBA00023077"/>
    </source>
</evidence>
<evidence type="ECO:0000256" key="13">
    <source>
        <dbReference type="SAM" id="SignalP"/>
    </source>
</evidence>
<evidence type="ECO:0000259" key="15">
    <source>
        <dbReference type="Pfam" id="PF07715"/>
    </source>
</evidence>
<evidence type="ECO:0000256" key="6">
    <source>
        <dbReference type="ARBA" id="ARBA00023004"/>
    </source>
</evidence>
<keyword evidence="3 11" id="KW-1134">Transmembrane beta strand</keyword>
<feature type="chain" id="PRO_5030976695" evidence="13">
    <location>
        <begin position="26"/>
        <end position="803"/>
    </location>
</feature>
<keyword evidence="2 11" id="KW-0813">Transport</keyword>
<sequence length="803" mass="86472">MDKWDLAFRTSLSAIALATAMPAIAQTSSVPQKNTGVEDIIVTAQRKSESLQKVPIAVTAISETTLQNVGVTDLTTVSKLAPGVQIQPFFKAGDAIYQIRGQTQTDASPTIDPSVGVYFDDVYIARSSGSLTSLLDVSRVEVLKGPQGTLFGKNTTGGAIRILSNQPTFNLGGYGKAGYESFDRYILEGVLNVPLSETVATRIAAKYSDKRDGYATNVVTGDPIDKMKDFAIRGSLLWEPNGGTNVRIQGDYSRTTGGSSPAYIVSYNPQNSPFPALEAALESGLGADFAAGNAIIQNIATREGGRPVFGSDLRINTGANFGTSATFNPATGQFSYVNAGSPNPRTDLKTWGVMATANIDLDFANLKSITAYRQTDSYYTYEVDGSRFHILDALQTNHNTQFSQELILNGQLFDDKLEWSAGGLFYTEKAFQLNNPKVLSALVSFSGGSGTYDTGTGKNTSYGVFAQGTYHLSDSLSVTAGARYTIDQRKANQSAYNLALGGAQTCLFSTFPGIDTTPGFVPPCSLLSNRTFRDWAYTASINYQIDPDKLVYLRTSRSFRAGGFNSRVTALPAFASFRPEFVTDYEGGLKAIWFDRKLRTNLAVFYSHGSDVQTTVSQVDPNTLVSYNVTQNIGVRNVKGVELDATLQASRFVSLDGGLAYLDGKSKNPLAPDVRFIIKTPKWSLNGGVNIDIPVSSNIDARLHGDVSYRGRMFDSTAPLRDPGTGAILEVTTYRPITLVGARITVTEKNSGIEFSVYGRNLTNERYNANQSAFNGVGLLVGWLAEPRVVGLDVKVPFGGGGN</sequence>
<keyword evidence="6" id="KW-0408">Iron</keyword>
<evidence type="ECO:0000256" key="11">
    <source>
        <dbReference type="PROSITE-ProRule" id="PRU01360"/>
    </source>
</evidence>
<evidence type="ECO:0000259" key="14">
    <source>
        <dbReference type="Pfam" id="PF00593"/>
    </source>
</evidence>
<dbReference type="PANTHER" id="PTHR32552:SF81">
    <property type="entry name" value="TONB-DEPENDENT OUTER MEMBRANE RECEPTOR"/>
    <property type="match status" value="1"/>
</dbReference>
<reference evidence="16 17" key="1">
    <citation type="submission" date="2020-08" db="EMBL/GenBank/DDBJ databases">
        <title>Genomic Encyclopedia of Type Strains, Phase IV (KMG-IV): sequencing the most valuable type-strain genomes for metagenomic binning, comparative biology and taxonomic classification.</title>
        <authorList>
            <person name="Goeker M."/>
        </authorList>
    </citation>
    <scope>NUCLEOTIDE SEQUENCE [LARGE SCALE GENOMIC DNA]</scope>
    <source>
        <strain evidence="16 17">DSM 27568</strain>
    </source>
</reference>
<evidence type="ECO:0000256" key="1">
    <source>
        <dbReference type="ARBA" id="ARBA00004571"/>
    </source>
</evidence>
<keyword evidence="16" id="KW-0675">Receptor</keyword>
<keyword evidence="5 11" id="KW-0812">Transmembrane</keyword>
<comment type="subcellular location">
    <subcellularLocation>
        <location evidence="1 11">Cell outer membrane</location>
        <topology evidence="1 11">Multi-pass membrane protein</topology>
    </subcellularLocation>
</comment>
<dbReference type="InterPro" id="IPR000531">
    <property type="entry name" value="Beta-barrel_TonB"/>
</dbReference>
<dbReference type="AlphaFoldDB" id="A0A7W6CAI5"/>
<evidence type="ECO:0000256" key="4">
    <source>
        <dbReference type="ARBA" id="ARBA00022496"/>
    </source>
</evidence>
<evidence type="ECO:0000256" key="10">
    <source>
        <dbReference type="ARBA" id="ARBA00023237"/>
    </source>
</evidence>
<evidence type="ECO:0000313" key="16">
    <source>
        <dbReference type="EMBL" id="MBB3941382.1"/>
    </source>
</evidence>
<evidence type="ECO:0000256" key="3">
    <source>
        <dbReference type="ARBA" id="ARBA00022452"/>
    </source>
</evidence>
<dbReference type="Pfam" id="PF07715">
    <property type="entry name" value="Plug"/>
    <property type="match status" value="1"/>
</dbReference>
<keyword evidence="9 11" id="KW-0472">Membrane</keyword>